<keyword evidence="2" id="KW-1185">Reference proteome</keyword>
<dbReference type="EMBL" id="CAVMJV010000042">
    <property type="protein sequence ID" value="CAK5080875.1"/>
    <property type="molecule type" value="Genomic_DNA"/>
</dbReference>
<comment type="caution">
    <text evidence="1">The sequence shown here is derived from an EMBL/GenBank/DDBJ whole genome shotgun (WGS) entry which is preliminary data.</text>
</comment>
<evidence type="ECO:0000313" key="2">
    <source>
        <dbReference type="Proteomes" id="UP001497535"/>
    </source>
</evidence>
<gene>
    <name evidence="1" type="ORF">MENTE1834_LOCUS28076</name>
</gene>
<reference evidence="1" key="1">
    <citation type="submission" date="2023-11" db="EMBL/GenBank/DDBJ databases">
        <authorList>
            <person name="Poullet M."/>
        </authorList>
    </citation>
    <scope>NUCLEOTIDE SEQUENCE</scope>
    <source>
        <strain evidence="1">E1834</strain>
    </source>
</reference>
<protein>
    <submittedName>
        <fullName evidence="1">Uncharacterized protein</fullName>
    </submittedName>
</protein>
<name>A0ACB0ZS89_MELEN</name>
<accession>A0ACB0ZS89</accession>
<sequence>MANLIVPSFFFTNTTGEANCELECSIILSFSICSTCLLISFFIVIGTRYCLYEIGPFPGSIFILCWIEPL</sequence>
<evidence type="ECO:0000313" key="1">
    <source>
        <dbReference type="EMBL" id="CAK5080875.1"/>
    </source>
</evidence>
<organism evidence="1 2">
    <name type="scientific">Meloidogyne enterolobii</name>
    <name type="common">Root-knot nematode worm</name>
    <name type="synonym">Meloidogyne mayaguensis</name>
    <dbReference type="NCBI Taxonomy" id="390850"/>
    <lineage>
        <taxon>Eukaryota</taxon>
        <taxon>Metazoa</taxon>
        <taxon>Ecdysozoa</taxon>
        <taxon>Nematoda</taxon>
        <taxon>Chromadorea</taxon>
        <taxon>Rhabditida</taxon>
        <taxon>Tylenchina</taxon>
        <taxon>Tylenchomorpha</taxon>
        <taxon>Tylenchoidea</taxon>
        <taxon>Meloidogynidae</taxon>
        <taxon>Meloidogyninae</taxon>
        <taxon>Meloidogyne</taxon>
    </lineage>
</organism>
<dbReference type="Proteomes" id="UP001497535">
    <property type="component" value="Unassembled WGS sequence"/>
</dbReference>
<proteinExistence type="predicted"/>